<dbReference type="AlphaFoldDB" id="A0A5E4PIZ7"/>
<dbReference type="InterPro" id="IPR035243">
    <property type="entry name" value="TamA_POTRA_Dom_1"/>
</dbReference>
<evidence type="ECO:0000259" key="13">
    <source>
        <dbReference type="Pfam" id="PF17243"/>
    </source>
</evidence>
<keyword evidence="7" id="KW-0472">Membrane</keyword>
<organism evidence="14 15">
    <name type="scientific">Aquicella siphonis</name>
    <dbReference type="NCBI Taxonomy" id="254247"/>
    <lineage>
        <taxon>Bacteria</taxon>
        <taxon>Pseudomonadati</taxon>
        <taxon>Pseudomonadota</taxon>
        <taxon>Gammaproteobacteria</taxon>
        <taxon>Legionellales</taxon>
        <taxon>Coxiellaceae</taxon>
        <taxon>Aquicella</taxon>
    </lineage>
</organism>
<evidence type="ECO:0000256" key="5">
    <source>
        <dbReference type="ARBA" id="ARBA00022692"/>
    </source>
</evidence>
<evidence type="ECO:0000313" key="14">
    <source>
        <dbReference type="EMBL" id="VVC76428.1"/>
    </source>
</evidence>
<evidence type="ECO:0000313" key="15">
    <source>
        <dbReference type="Proteomes" id="UP000324194"/>
    </source>
</evidence>
<dbReference type="Gene3D" id="3.10.20.310">
    <property type="entry name" value="membrane protein fhac"/>
    <property type="match status" value="3"/>
</dbReference>
<keyword evidence="8" id="KW-0998">Cell outer membrane</keyword>
<dbReference type="KEGG" id="asip:AQUSIP_17410"/>
<sequence>MKTCFRLFLFLLTMTASSLILADTFRFEISGIQGRAQKNAVAQLQAEADTLPENPSPSQLDDFMKTAPVKVKKALEPFGYFMAQVKISPLLHNKSGITASLHVYPGPALKLASVQVSIQGNGQANPALLKLRQHFPLKPGMVFESDAYEDAKETLYQTARDEGYIQARFIRSEVRVNLRQYRADVILVLDTADRYYFGAIRYNAGPYSPAFLNRFDFFKTDAHFSSKKLYQFQQSLSNSGYFQRVDVTPDFNQIENYHVPVQVDLTAPKSQRYDLGLGYGTFTGPRLSAGINLRRVTDTGQHFNAELKLSSVFSALAAKYYIPGRNPLTDEFIFGAGYQRFSPKNGKSNSRNLSAGYSKKLKHWRSSLTLNYLAERFRTEDQSATNSELLYPALNFSYIKADDIINPHYGLSMSVNLQGATKTLLSSTNFLQGEIKGKSIFSAGGNNRFVLRGDLGYTLVNNIENLPLTLRYFAGGLTSIRGYPDSSIGPGKYLVTGSAEYQRRIWENWYGAVFYDTGTASDHYGDPPFSIGDGVGVIYQSLIGPIKLYVARAENKRGKPYSIEFNVGPEF</sequence>
<dbReference type="InterPro" id="IPR000184">
    <property type="entry name" value="Bac_surfAg_D15"/>
</dbReference>
<evidence type="ECO:0000256" key="6">
    <source>
        <dbReference type="ARBA" id="ARBA00022729"/>
    </source>
</evidence>
<name>A0A5E4PIZ7_9COXI</name>
<reference evidence="14 15" key="1">
    <citation type="submission" date="2019-08" db="EMBL/GenBank/DDBJ databases">
        <authorList>
            <person name="Guy L."/>
        </authorList>
    </citation>
    <scope>NUCLEOTIDE SEQUENCE [LARGE SCALE GENOMIC DNA]</scope>
    <source>
        <strain evidence="14 15">SGT-108</strain>
    </source>
</reference>
<dbReference type="InterPro" id="IPR039910">
    <property type="entry name" value="D15-like"/>
</dbReference>
<keyword evidence="5" id="KW-0812">Transmembrane</keyword>
<dbReference type="RefSeq" id="WP_148339710.1">
    <property type="nucleotide sequence ID" value="NZ_LR699119.1"/>
</dbReference>
<feature type="signal peptide" evidence="11">
    <location>
        <begin position="1"/>
        <end position="22"/>
    </location>
</feature>
<evidence type="ECO:0000256" key="11">
    <source>
        <dbReference type="SAM" id="SignalP"/>
    </source>
</evidence>
<feature type="domain" description="Bacterial surface antigen (D15)" evidence="12">
    <location>
        <begin position="261"/>
        <end position="571"/>
    </location>
</feature>
<dbReference type="EMBL" id="LR699119">
    <property type="protein sequence ID" value="VVC76428.1"/>
    <property type="molecule type" value="Genomic_DNA"/>
</dbReference>
<evidence type="ECO:0000256" key="9">
    <source>
        <dbReference type="ARBA" id="ARBA00033063"/>
    </source>
</evidence>
<dbReference type="Gene3D" id="2.40.160.50">
    <property type="entry name" value="membrane protein fhac: a member of the omp85/tpsb transporter family"/>
    <property type="match status" value="1"/>
</dbReference>
<keyword evidence="6 11" id="KW-0732">Signal</keyword>
<comment type="subcellular location">
    <subcellularLocation>
        <location evidence="1">Cell outer membrane</location>
    </subcellularLocation>
</comment>
<evidence type="ECO:0000256" key="4">
    <source>
        <dbReference type="ARBA" id="ARBA00022452"/>
    </source>
</evidence>
<gene>
    <name evidence="14" type="primary">tamA</name>
    <name evidence="14" type="ORF">AQUSIP_17410</name>
</gene>
<feature type="domain" description="TamA POTRA" evidence="13">
    <location>
        <begin position="27"/>
        <end position="105"/>
    </location>
</feature>
<protein>
    <recommendedName>
        <fullName evidence="3">Translocation and assembly module subunit TamA</fullName>
    </recommendedName>
    <alternativeName>
        <fullName evidence="9">Autotransporter assembly factor TamA</fullName>
    </alternativeName>
</protein>
<keyword evidence="15" id="KW-1185">Reference proteome</keyword>
<dbReference type="GO" id="GO:0009306">
    <property type="term" value="P:protein secretion"/>
    <property type="evidence" value="ECO:0007669"/>
    <property type="project" value="TreeGrafter"/>
</dbReference>
<feature type="chain" id="PRO_5023041823" description="Translocation and assembly module subunit TamA" evidence="11">
    <location>
        <begin position="23"/>
        <end position="571"/>
    </location>
</feature>
<accession>A0A5E4PIZ7</accession>
<dbReference type="Pfam" id="PF17243">
    <property type="entry name" value="POTRA_TamA_1"/>
    <property type="match status" value="1"/>
</dbReference>
<keyword evidence="4" id="KW-1134">Transmembrane beta strand</keyword>
<dbReference type="Pfam" id="PF01103">
    <property type="entry name" value="Omp85"/>
    <property type="match status" value="1"/>
</dbReference>
<proteinExistence type="inferred from homology"/>
<dbReference type="GO" id="GO:0097347">
    <property type="term" value="C:TAM protein secretion complex"/>
    <property type="evidence" value="ECO:0007669"/>
    <property type="project" value="TreeGrafter"/>
</dbReference>
<evidence type="ECO:0000256" key="10">
    <source>
        <dbReference type="ARBA" id="ARBA00093548"/>
    </source>
</evidence>
<dbReference type="PANTHER" id="PTHR12815">
    <property type="entry name" value="SORTING AND ASSEMBLY MACHINERY SAMM50 PROTEIN FAMILY MEMBER"/>
    <property type="match status" value="1"/>
</dbReference>
<evidence type="ECO:0000256" key="8">
    <source>
        <dbReference type="ARBA" id="ARBA00023237"/>
    </source>
</evidence>
<dbReference type="OrthoDB" id="9803054at2"/>
<dbReference type="Proteomes" id="UP000324194">
    <property type="component" value="Chromosome 1"/>
</dbReference>
<evidence type="ECO:0000256" key="1">
    <source>
        <dbReference type="ARBA" id="ARBA00004442"/>
    </source>
</evidence>
<comment type="subunit">
    <text evidence="10">Interacts with TamB to form the translocation and assembly module (TAM).</text>
</comment>
<dbReference type="GO" id="GO:0009279">
    <property type="term" value="C:cell outer membrane"/>
    <property type="evidence" value="ECO:0007669"/>
    <property type="project" value="UniProtKB-SubCell"/>
</dbReference>
<evidence type="ECO:0000256" key="7">
    <source>
        <dbReference type="ARBA" id="ARBA00023136"/>
    </source>
</evidence>
<evidence type="ECO:0000259" key="12">
    <source>
        <dbReference type="Pfam" id="PF01103"/>
    </source>
</evidence>
<comment type="similarity">
    <text evidence="2">Belongs to the TamA family.</text>
</comment>
<dbReference type="PANTHER" id="PTHR12815:SF47">
    <property type="entry name" value="TRANSLOCATION AND ASSEMBLY MODULE SUBUNIT TAMA"/>
    <property type="match status" value="1"/>
</dbReference>
<evidence type="ECO:0000256" key="3">
    <source>
        <dbReference type="ARBA" id="ARBA00015419"/>
    </source>
</evidence>
<evidence type="ECO:0000256" key="2">
    <source>
        <dbReference type="ARBA" id="ARBA00010248"/>
    </source>
</evidence>